<gene>
    <name evidence="6" type="ORF">METZ01_LOCUS423165</name>
</gene>
<evidence type="ECO:0008006" key="7">
    <source>
        <dbReference type="Google" id="ProtNLM"/>
    </source>
</evidence>
<dbReference type="SUPFAM" id="SSF52467">
    <property type="entry name" value="DHS-like NAD/FAD-binding domain"/>
    <property type="match status" value="1"/>
</dbReference>
<dbReference type="GO" id="GO:0009097">
    <property type="term" value="P:isoleucine biosynthetic process"/>
    <property type="evidence" value="ECO:0007669"/>
    <property type="project" value="TreeGrafter"/>
</dbReference>
<dbReference type="InterPro" id="IPR039368">
    <property type="entry name" value="AHAS_TPP"/>
</dbReference>
<feature type="non-terminal residue" evidence="6">
    <location>
        <position position="270"/>
    </location>
</feature>
<dbReference type="GO" id="GO:0009099">
    <property type="term" value="P:L-valine biosynthetic process"/>
    <property type="evidence" value="ECO:0007669"/>
    <property type="project" value="TreeGrafter"/>
</dbReference>
<dbReference type="Gene3D" id="3.40.50.1220">
    <property type="entry name" value="TPP-binding domain"/>
    <property type="match status" value="1"/>
</dbReference>
<feature type="domain" description="Thiamine pyrophosphate enzyme TPP-binding" evidence="5">
    <location>
        <begin position="113"/>
        <end position="262"/>
    </location>
</feature>
<dbReference type="GO" id="GO:0005948">
    <property type="term" value="C:acetolactate synthase complex"/>
    <property type="evidence" value="ECO:0007669"/>
    <property type="project" value="TreeGrafter"/>
</dbReference>
<evidence type="ECO:0000256" key="1">
    <source>
        <dbReference type="ARBA" id="ARBA00001964"/>
    </source>
</evidence>
<dbReference type="SUPFAM" id="SSF52518">
    <property type="entry name" value="Thiamin diphosphate-binding fold (THDP-binding)"/>
    <property type="match status" value="1"/>
</dbReference>
<dbReference type="FunFam" id="3.40.50.970:FF:000016">
    <property type="entry name" value="Acetolactate synthase"/>
    <property type="match status" value="1"/>
</dbReference>
<dbReference type="InterPro" id="IPR029035">
    <property type="entry name" value="DHS-like_NAD/FAD-binding_dom"/>
</dbReference>
<name>A0A382XIQ7_9ZZZZ</name>
<dbReference type="EMBL" id="UINC01167671">
    <property type="protein sequence ID" value="SVD70311.1"/>
    <property type="molecule type" value="Genomic_DNA"/>
</dbReference>
<dbReference type="InterPro" id="IPR011766">
    <property type="entry name" value="TPP_enzyme_TPP-bd"/>
</dbReference>
<evidence type="ECO:0000256" key="2">
    <source>
        <dbReference type="ARBA" id="ARBA00007812"/>
    </source>
</evidence>
<protein>
    <recommendedName>
        <fullName evidence="7">Thiamine pyrophosphate enzyme TPP-binding domain-containing protein</fullName>
    </recommendedName>
</protein>
<accession>A0A382XIQ7</accession>
<dbReference type="GO" id="GO:0030976">
    <property type="term" value="F:thiamine pyrophosphate binding"/>
    <property type="evidence" value="ECO:0007669"/>
    <property type="project" value="InterPro"/>
</dbReference>
<feature type="domain" description="Thiamine pyrophosphate enzyme central" evidence="4">
    <location>
        <begin position="1"/>
        <end position="49"/>
    </location>
</feature>
<dbReference type="Pfam" id="PF02775">
    <property type="entry name" value="TPP_enzyme_C"/>
    <property type="match status" value="1"/>
</dbReference>
<dbReference type="Gene3D" id="3.40.50.970">
    <property type="match status" value="1"/>
</dbReference>
<dbReference type="Pfam" id="PF00205">
    <property type="entry name" value="TPP_enzyme_M"/>
    <property type="match status" value="1"/>
</dbReference>
<comment type="similarity">
    <text evidence="2">Belongs to the TPP enzyme family.</text>
</comment>
<dbReference type="GO" id="GO:0000287">
    <property type="term" value="F:magnesium ion binding"/>
    <property type="evidence" value="ECO:0007669"/>
    <property type="project" value="InterPro"/>
</dbReference>
<evidence type="ECO:0000259" key="4">
    <source>
        <dbReference type="Pfam" id="PF00205"/>
    </source>
</evidence>
<evidence type="ECO:0000259" key="5">
    <source>
        <dbReference type="Pfam" id="PF02775"/>
    </source>
</evidence>
<dbReference type="PANTHER" id="PTHR18968:SF13">
    <property type="entry name" value="ACETOLACTATE SYNTHASE CATALYTIC SUBUNIT, MITOCHONDRIAL"/>
    <property type="match status" value="1"/>
</dbReference>
<dbReference type="GO" id="GO:0003984">
    <property type="term" value="F:acetolactate synthase activity"/>
    <property type="evidence" value="ECO:0007669"/>
    <property type="project" value="TreeGrafter"/>
</dbReference>
<dbReference type="InterPro" id="IPR000399">
    <property type="entry name" value="TPP-bd_CS"/>
</dbReference>
<dbReference type="AlphaFoldDB" id="A0A382XIQ7"/>
<reference evidence="6" key="1">
    <citation type="submission" date="2018-05" db="EMBL/GenBank/DDBJ databases">
        <authorList>
            <person name="Lanie J.A."/>
            <person name="Ng W.-L."/>
            <person name="Kazmierczak K.M."/>
            <person name="Andrzejewski T.M."/>
            <person name="Davidsen T.M."/>
            <person name="Wayne K.J."/>
            <person name="Tettelin H."/>
            <person name="Glass J.I."/>
            <person name="Rusch D."/>
            <person name="Podicherti R."/>
            <person name="Tsui H.-C.T."/>
            <person name="Winkler M.E."/>
        </authorList>
    </citation>
    <scope>NUCLEOTIDE SEQUENCE</scope>
</reference>
<dbReference type="InterPro" id="IPR029061">
    <property type="entry name" value="THDP-binding"/>
</dbReference>
<evidence type="ECO:0000313" key="6">
    <source>
        <dbReference type="EMBL" id="SVD70311.1"/>
    </source>
</evidence>
<dbReference type="CDD" id="cd02015">
    <property type="entry name" value="TPP_AHAS"/>
    <property type="match status" value="1"/>
</dbReference>
<dbReference type="GO" id="GO:0050660">
    <property type="term" value="F:flavin adenine dinucleotide binding"/>
    <property type="evidence" value="ECO:0007669"/>
    <property type="project" value="TreeGrafter"/>
</dbReference>
<dbReference type="InterPro" id="IPR012000">
    <property type="entry name" value="Thiamin_PyroP_enz_cen_dom"/>
</dbReference>
<comment type="cofactor">
    <cofactor evidence="1">
        <name>thiamine diphosphate</name>
        <dbReference type="ChEBI" id="CHEBI:58937"/>
    </cofactor>
</comment>
<dbReference type="InterPro" id="IPR045229">
    <property type="entry name" value="TPP_enz"/>
</dbReference>
<organism evidence="6">
    <name type="scientific">marine metagenome</name>
    <dbReference type="NCBI Taxonomy" id="408172"/>
    <lineage>
        <taxon>unclassified sequences</taxon>
        <taxon>metagenomes</taxon>
        <taxon>ecological metagenomes</taxon>
    </lineage>
</organism>
<proteinExistence type="inferred from homology"/>
<dbReference type="PROSITE" id="PS00187">
    <property type="entry name" value="TPP_ENZYMES"/>
    <property type="match status" value="1"/>
</dbReference>
<feature type="non-terminal residue" evidence="6">
    <location>
        <position position="1"/>
    </location>
</feature>
<keyword evidence="3" id="KW-0786">Thiamine pyrophosphate</keyword>
<sequence>RFDDRVTGKVDGFAPDAKIIHVDIDPAELGKVRKPDVAINGDCRLVIEAMVDLLRQQDATQIDRSEWKSTISGWQERFPLTYEDSEPGSRLKPQYVLEQLRDLTPADTIVASGVGQHQMWTSQYWSFDHPYTWINSGGLGTMGFSIPAAIGAKVGNPDRMVWAVDGDGCFQMTAQELVTATVENIPIKVALLNNSYLGMVRQWQDMFYDERFSEVFLSEDVPNYKAWAESMGCVGIRVDSPEEVPEAIAKANEIEDRSVVIDFRTAPEER</sequence>
<evidence type="ECO:0000256" key="3">
    <source>
        <dbReference type="ARBA" id="ARBA00023052"/>
    </source>
</evidence>
<dbReference type="PANTHER" id="PTHR18968">
    <property type="entry name" value="THIAMINE PYROPHOSPHATE ENZYMES"/>
    <property type="match status" value="1"/>
</dbReference>